<name>A0ABM8VUT1_9BACL</name>
<organism evidence="1 2">
    <name type="scientific">Paenibacillus allorhizosphaerae</name>
    <dbReference type="NCBI Taxonomy" id="2849866"/>
    <lineage>
        <taxon>Bacteria</taxon>
        <taxon>Bacillati</taxon>
        <taxon>Bacillota</taxon>
        <taxon>Bacilli</taxon>
        <taxon>Bacillales</taxon>
        <taxon>Paenibacillaceae</taxon>
        <taxon>Paenibacillus</taxon>
    </lineage>
</organism>
<reference evidence="1 2" key="1">
    <citation type="submission" date="2021-06" db="EMBL/GenBank/DDBJ databases">
        <authorList>
            <person name="Criscuolo A."/>
        </authorList>
    </citation>
    <scope>NUCLEOTIDE SEQUENCE [LARGE SCALE GENOMIC DNA]</scope>
    <source>
        <strain evidence="2">CIP 111802</strain>
    </source>
</reference>
<gene>
    <name evidence="1" type="ORF">PAECIP111802_07252</name>
</gene>
<protein>
    <submittedName>
        <fullName evidence="1">Uncharacterized protein</fullName>
    </submittedName>
</protein>
<dbReference type="EMBL" id="CAJVCE010000053">
    <property type="protein sequence ID" value="CAG7658997.1"/>
    <property type="molecule type" value="Genomic_DNA"/>
</dbReference>
<sequence length="67" mass="8169">MNAEYTANATNENAQYGYSLDEYLDYMMFRQKAKHERKVQKAKERGEEYYIPDRVRKMQYAQRLATY</sequence>
<dbReference type="Proteomes" id="UP000730618">
    <property type="component" value="Unassembled WGS sequence"/>
</dbReference>
<accession>A0ABM8VUT1</accession>
<evidence type="ECO:0000313" key="1">
    <source>
        <dbReference type="EMBL" id="CAG7658997.1"/>
    </source>
</evidence>
<dbReference type="RefSeq" id="WP_218103369.1">
    <property type="nucleotide sequence ID" value="NZ_CAJVCE010000053.1"/>
</dbReference>
<evidence type="ECO:0000313" key="2">
    <source>
        <dbReference type="Proteomes" id="UP000730618"/>
    </source>
</evidence>
<keyword evidence="2" id="KW-1185">Reference proteome</keyword>
<proteinExistence type="predicted"/>
<comment type="caution">
    <text evidence="1">The sequence shown here is derived from an EMBL/GenBank/DDBJ whole genome shotgun (WGS) entry which is preliminary data.</text>
</comment>